<proteinExistence type="predicted"/>
<sequence>MLFSWENIPYELLVQIFGYLPREDLISCARVCPLWNDVMRDDCLWKPHFEREFLWWNVKPKVRHTYLDEFLFFKQHTPQRTSLVVDDFGYKLHYCVFSPHGKYIAVLGEGANFCVYQWDPFEFLHERCLAETLSWIKADTAQFSPDENKLMISGVRIDGSGEIVVFSICPISLEVHFVSRTPSNPPEFSACWFDNNHIIVGGLYIFDTSWSPLASSVSHLWLSSIPTHKHDTSNALLCPFLRFLNKGGMVKCPLIANVASPRFRRVVQMTEQAQQEGKTLTDKLNELFMSADIPIEGGVKELKQILDMEQQCFRCYLKHKSRKDDSEKNTIPPCECICHLVNHNLLIYISGEFSERICFKLIPDELISEALSMKRFLNNTDSQGDEDDWSFVMRRVDHPDYHIDFGGCIDHISLSNDHNKIILYRQLFLSLETVEHNDRNVIRIHKVCSIDLEKMIVEPFPISGSMKPTGRSFVTSNQNFVASFSSREVFLWSRHHRGQTVRRLLLPDVISCIALHPWDSSILTVSDMQLRIFRKQ</sequence>
<dbReference type="PANTHER" id="PTHR20995:SF17">
    <property type="entry name" value="F-BOX_WD REPEAT-CONTAINING PROTEIN 5"/>
    <property type="match status" value="1"/>
</dbReference>
<dbReference type="InterPro" id="IPR001810">
    <property type="entry name" value="F-box_dom"/>
</dbReference>
<dbReference type="WBParaSite" id="Hba_16735">
    <property type="protein sequence ID" value="Hba_16735"/>
    <property type="gene ID" value="Hba_16735"/>
</dbReference>
<dbReference type="SUPFAM" id="SSF81383">
    <property type="entry name" value="F-box domain"/>
    <property type="match status" value="1"/>
</dbReference>
<feature type="domain" description="F-box" evidence="1">
    <location>
        <begin position="2"/>
        <end position="48"/>
    </location>
</feature>
<evidence type="ECO:0000313" key="2">
    <source>
        <dbReference type="Proteomes" id="UP000095283"/>
    </source>
</evidence>
<dbReference type="InterPro" id="IPR036047">
    <property type="entry name" value="F-box-like_dom_sf"/>
</dbReference>
<keyword evidence="2" id="KW-1185">Reference proteome</keyword>
<dbReference type="PROSITE" id="PS50181">
    <property type="entry name" value="FBOX"/>
    <property type="match status" value="1"/>
</dbReference>
<dbReference type="SMART" id="SM00256">
    <property type="entry name" value="FBOX"/>
    <property type="match status" value="1"/>
</dbReference>
<name>A0A1I7XG70_HETBA</name>
<protein>
    <submittedName>
        <fullName evidence="3">F-box domain-containing protein</fullName>
    </submittedName>
</protein>
<evidence type="ECO:0000259" key="1">
    <source>
        <dbReference type="PROSITE" id="PS50181"/>
    </source>
</evidence>
<dbReference type="InterPro" id="IPR036322">
    <property type="entry name" value="WD40_repeat_dom_sf"/>
</dbReference>
<reference evidence="3" key="1">
    <citation type="submission" date="2016-11" db="UniProtKB">
        <authorList>
            <consortium name="WormBaseParasite"/>
        </authorList>
    </citation>
    <scope>IDENTIFICATION</scope>
</reference>
<dbReference type="Gene3D" id="1.20.1280.50">
    <property type="match status" value="1"/>
</dbReference>
<accession>A0A1I7XG70</accession>
<dbReference type="Proteomes" id="UP000095283">
    <property type="component" value="Unplaced"/>
</dbReference>
<dbReference type="Pfam" id="PF12937">
    <property type="entry name" value="F-box-like"/>
    <property type="match status" value="1"/>
</dbReference>
<dbReference type="GO" id="GO:0016567">
    <property type="term" value="P:protein ubiquitination"/>
    <property type="evidence" value="ECO:0007669"/>
    <property type="project" value="InterPro"/>
</dbReference>
<dbReference type="AlphaFoldDB" id="A0A1I7XG70"/>
<organism evidence="2 3">
    <name type="scientific">Heterorhabditis bacteriophora</name>
    <name type="common">Entomopathogenic nematode worm</name>
    <dbReference type="NCBI Taxonomy" id="37862"/>
    <lineage>
        <taxon>Eukaryota</taxon>
        <taxon>Metazoa</taxon>
        <taxon>Ecdysozoa</taxon>
        <taxon>Nematoda</taxon>
        <taxon>Chromadorea</taxon>
        <taxon>Rhabditida</taxon>
        <taxon>Rhabditina</taxon>
        <taxon>Rhabditomorpha</taxon>
        <taxon>Strongyloidea</taxon>
        <taxon>Heterorhabditidae</taxon>
        <taxon>Heterorhabditis</taxon>
    </lineage>
</organism>
<dbReference type="SUPFAM" id="SSF50978">
    <property type="entry name" value="WD40 repeat-like"/>
    <property type="match status" value="1"/>
</dbReference>
<dbReference type="GO" id="GO:0019005">
    <property type="term" value="C:SCF ubiquitin ligase complex"/>
    <property type="evidence" value="ECO:0007669"/>
    <property type="project" value="InterPro"/>
</dbReference>
<evidence type="ECO:0000313" key="3">
    <source>
        <dbReference type="WBParaSite" id="Hba_16735"/>
    </source>
</evidence>
<dbReference type="GO" id="GO:0080008">
    <property type="term" value="C:Cul4-RING E3 ubiquitin ligase complex"/>
    <property type="evidence" value="ECO:0007669"/>
    <property type="project" value="InterPro"/>
</dbReference>
<dbReference type="InterPro" id="IPR042508">
    <property type="entry name" value="FBXW5"/>
</dbReference>
<dbReference type="PANTHER" id="PTHR20995">
    <property type="entry name" value="F-BOX/WD REPEAT-CONTAINING PROTEIN 5"/>
    <property type="match status" value="1"/>
</dbReference>